<dbReference type="VEuPathDB" id="VectorBase:ADAR2_008077"/>
<dbReference type="STRING" id="43151.W5JQA0"/>
<name>W5JQA0_ANODA</name>
<keyword evidence="4" id="KW-1185">Reference proteome</keyword>
<dbReference type="PANTHER" id="PTHR46406">
    <property type="entry name" value="NITRIC OXIDE-ASSOCIATED PROTEIN 1"/>
    <property type="match status" value="1"/>
</dbReference>
<dbReference type="EMBL" id="ADMH02000836">
    <property type="protein sequence ID" value="ETN64914.1"/>
    <property type="molecule type" value="Genomic_DNA"/>
</dbReference>
<feature type="domain" description="G" evidence="1">
    <location>
        <begin position="369"/>
        <end position="420"/>
    </location>
</feature>
<evidence type="ECO:0000313" key="2">
    <source>
        <dbReference type="EMBL" id="ETN64914.1"/>
    </source>
</evidence>
<gene>
    <name evidence="2" type="ORF">AND_003330</name>
</gene>
<reference evidence="3" key="4">
    <citation type="submission" date="2015-06" db="UniProtKB">
        <authorList>
            <consortium name="EnsemblMetazoa"/>
        </authorList>
    </citation>
    <scope>IDENTIFICATION</scope>
</reference>
<dbReference type="EnsemblMetazoa" id="ADAC003330-RA">
    <property type="protein sequence ID" value="ADAC003330-PA"/>
    <property type="gene ID" value="ADAC003330"/>
</dbReference>
<evidence type="ECO:0000313" key="4">
    <source>
        <dbReference type="Proteomes" id="UP000000673"/>
    </source>
</evidence>
<dbReference type="Pfam" id="PF01926">
    <property type="entry name" value="MMR_HSR1"/>
    <property type="match status" value="1"/>
</dbReference>
<dbReference type="InterPro" id="IPR006073">
    <property type="entry name" value="GTP-bd"/>
</dbReference>
<organism evidence="2">
    <name type="scientific">Anopheles darlingi</name>
    <name type="common">Mosquito</name>
    <dbReference type="NCBI Taxonomy" id="43151"/>
    <lineage>
        <taxon>Eukaryota</taxon>
        <taxon>Metazoa</taxon>
        <taxon>Ecdysozoa</taxon>
        <taxon>Arthropoda</taxon>
        <taxon>Hexapoda</taxon>
        <taxon>Insecta</taxon>
        <taxon>Pterygota</taxon>
        <taxon>Neoptera</taxon>
        <taxon>Endopterygota</taxon>
        <taxon>Diptera</taxon>
        <taxon>Nematocera</taxon>
        <taxon>Culicoidea</taxon>
        <taxon>Culicidae</taxon>
        <taxon>Anophelinae</taxon>
        <taxon>Anopheles</taxon>
    </lineage>
</organism>
<dbReference type="SUPFAM" id="SSF52540">
    <property type="entry name" value="P-loop containing nucleoside triphosphate hydrolases"/>
    <property type="match status" value="1"/>
</dbReference>
<reference evidence="2" key="3">
    <citation type="journal article" date="2013" name="Nucleic Acids Res.">
        <title>The genome of Anopheles darlingi, the main neotropical malaria vector.</title>
        <authorList>
            <person name="Marinotti O."/>
            <person name="Cerqueira G.C."/>
            <person name="de Almeida L.G."/>
            <person name="Ferro M.I."/>
            <person name="Loreto E.L."/>
            <person name="Zaha A."/>
            <person name="Teixeira S.M."/>
            <person name="Wespiser A.R."/>
            <person name="Almeida E Silva A."/>
            <person name="Schlindwein A.D."/>
            <person name="Pacheco A.C."/>
            <person name="Silva A.L."/>
            <person name="Graveley B.R."/>
            <person name="Walenz B.P."/>
            <person name="Lima Bde A."/>
            <person name="Ribeiro C.A."/>
            <person name="Nunes-Silva C.G."/>
            <person name="de Carvalho C.R."/>
            <person name="Soares C.M."/>
            <person name="de Menezes C.B."/>
            <person name="Matiolli C."/>
            <person name="Caffrey D."/>
            <person name="Araujo D.A."/>
            <person name="de Oliveira D.M."/>
            <person name="Golenbock D."/>
            <person name="Grisard E.C."/>
            <person name="Fantinatti-Garboggini F."/>
            <person name="de Carvalho F.M."/>
            <person name="Barcellos F.G."/>
            <person name="Prosdocimi F."/>
            <person name="May G."/>
            <person name="Azevedo Junior G.M."/>
            <person name="Guimaraes G.M."/>
            <person name="Goldman G.H."/>
            <person name="Padilha I.Q."/>
            <person name="Batista Jda S."/>
            <person name="Ferro J.A."/>
            <person name="Ribeiro J.M."/>
            <person name="Fietto J.L."/>
            <person name="Dabbas K.M."/>
            <person name="Cerdeira L."/>
            <person name="Agnez-Lima L.F."/>
            <person name="Brocchi M."/>
            <person name="de Carvalho M.O."/>
            <person name="Teixeira Mde M."/>
            <person name="Diniz Maia Mde M."/>
            <person name="Goldman M.H."/>
            <person name="Cruz Schneider M.P."/>
            <person name="Felipe M.S."/>
            <person name="Hungria M."/>
            <person name="Nicolas M.F."/>
            <person name="Pereira M."/>
            <person name="Montes M.A."/>
            <person name="Cantao M.E."/>
            <person name="Vincentz M."/>
            <person name="Rafael M.S."/>
            <person name="Silverman N."/>
            <person name="Stoco P.H."/>
            <person name="Souza R.C."/>
            <person name="Vicentini R."/>
            <person name="Gazzinelli R.T."/>
            <person name="Neves Rde O."/>
            <person name="Silva R."/>
            <person name="Astolfi-Filho S."/>
            <person name="Maciel T.E."/>
            <person name="Urmenyi T.P."/>
            <person name="Tadei W.P."/>
            <person name="Camargo E.P."/>
            <person name="de Vasconcelos A.T."/>
        </authorList>
    </citation>
    <scope>NUCLEOTIDE SEQUENCE</scope>
</reference>
<dbReference type="Gene3D" id="3.40.50.300">
    <property type="entry name" value="P-loop containing nucleotide triphosphate hydrolases"/>
    <property type="match status" value="1"/>
</dbReference>
<dbReference type="InterPro" id="IPR052807">
    <property type="entry name" value="Mito_transl_resp_regulator"/>
</dbReference>
<proteinExistence type="predicted"/>
<reference evidence="2" key="2">
    <citation type="submission" date="2010-05" db="EMBL/GenBank/DDBJ databases">
        <authorList>
            <person name="Almeida L.G."/>
            <person name="Nicolas M.F."/>
            <person name="Souza R.C."/>
            <person name="Vasconcelos A.T.R."/>
        </authorList>
    </citation>
    <scope>NUCLEOTIDE SEQUENCE</scope>
</reference>
<sequence length="691" mass="77102">MLQQQLRSWAVRSWIRASSATPHQRYGSSYTASSVHSVSASMSQSADTTYDRWKDKILYSSYLESNVLKLGYRRNKILESKMRQQEKERLRTEARASPFPVALMQLGEQASAGLFGGVDKSADTGAPDDTGSRYQMPYEQRGIRVQRSTEEAADEHEPTLSTGSWMSDYEYYDEAEQEDDERMSFYGTPDPNMPASHIPCGGCGALLHCIDHSIPGYLPSQLFKGKSKEQLTHTICQRCHFLKHYNVAINVSVSSEDYIELLLSIRSKKALALLLVDLTDFPCSIWPGMADILGPNRPVIVAGNKVDLIPRDCPGYLENVRKCLTQSMIESGFARTNIKHVALISASTGYGIEELITKLHSVWGTRGDVYLVGCTNVGKSTLFNALLRSDLCKVQATDLVQKATASPWPGTTIRTLKFPILRPSDYRLYLRTQRLQQQRQALPKRQQDRSGEPVSLIGHIGSTFQRPREESFDSFSVTQRNGANVPILTLNEKSETYAQSKWCYDTPGVVHPAQILDLLTTEEILMALAKRTIRPRAYLLRKGMTLFLAGLGRLDYLDGPESVRVMVYAAPTLPTLITYTTDAGELYSDLLGSPLLAVPFGSEERLKRWPELRASPDILLHGTSAKHIAAGDIVLSSAGWVAVHLPMQSEATFRAWTPDRRGVCTRQPSLLPQGLTLRGKRIRGSLSYRST</sequence>
<dbReference type="PANTHER" id="PTHR46406:SF1">
    <property type="entry name" value="NITRIC OXIDE-ASSOCIATED PROTEIN 1"/>
    <property type="match status" value="1"/>
</dbReference>
<protein>
    <recommendedName>
        <fullName evidence="1">G domain-containing protein</fullName>
    </recommendedName>
</protein>
<dbReference type="eggNOG" id="KOG1249">
    <property type="taxonomic scope" value="Eukaryota"/>
</dbReference>
<dbReference type="VEuPathDB" id="VectorBase:ADAC003330"/>
<dbReference type="CDD" id="cd01855">
    <property type="entry name" value="YqeH"/>
    <property type="match status" value="1"/>
</dbReference>
<evidence type="ECO:0000259" key="1">
    <source>
        <dbReference type="Pfam" id="PF01926"/>
    </source>
</evidence>
<dbReference type="FunCoup" id="W5JQA0">
    <property type="interactions" value="1299"/>
</dbReference>
<dbReference type="InterPro" id="IPR027417">
    <property type="entry name" value="P-loop_NTPase"/>
</dbReference>
<reference evidence="2 4" key="1">
    <citation type="journal article" date="2010" name="BMC Genomics">
        <title>Combination of measures distinguishes pre-miRNAs from other stem-loops in the genome of the newly sequenced Anopheles darlingi.</title>
        <authorList>
            <person name="Mendes N.D."/>
            <person name="Freitas A.T."/>
            <person name="Vasconcelos A.T."/>
            <person name="Sagot M.F."/>
        </authorList>
    </citation>
    <scope>NUCLEOTIDE SEQUENCE</scope>
</reference>
<accession>W5JQA0</accession>
<dbReference type="AlphaFoldDB" id="W5JQA0"/>
<dbReference type="GO" id="GO:0005525">
    <property type="term" value="F:GTP binding"/>
    <property type="evidence" value="ECO:0007669"/>
    <property type="project" value="InterPro"/>
</dbReference>
<dbReference type="HOGENOM" id="CLU_014195_1_0_1"/>
<evidence type="ECO:0000313" key="3">
    <source>
        <dbReference type="EnsemblMetazoa" id="ADAC003330-PA"/>
    </source>
</evidence>
<dbReference type="Proteomes" id="UP000000673">
    <property type="component" value="Unassembled WGS sequence"/>
</dbReference>
<dbReference type="OMA" id="LGCTNVG"/>